<gene>
    <name evidence="6" type="ORF">VW23_019970</name>
</gene>
<dbReference type="GO" id="GO:0003841">
    <property type="term" value="F:1-acylglycerol-3-phosphate O-acyltransferase activity"/>
    <property type="evidence" value="ECO:0007669"/>
    <property type="project" value="TreeGrafter"/>
</dbReference>
<name>A0A1E5XQ12_9HYPH</name>
<keyword evidence="7" id="KW-1185">Reference proteome</keyword>
<keyword evidence="4" id="KW-1133">Transmembrane helix</keyword>
<keyword evidence="2" id="KW-0808">Transferase</keyword>
<dbReference type="PANTHER" id="PTHR10434">
    <property type="entry name" value="1-ACYL-SN-GLYCEROL-3-PHOSPHATE ACYLTRANSFERASE"/>
    <property type="match status" value="1"/>
</dbReference>
<evidence type="ECO:0000313" key="7">
    <source>
        <dbReference type="Proteomes" id="UP000095463"/>
    </source>
</evidence>
<comment type="pathway">
    <text evidence="1">Lipid metabolism.</text>
</comment>
<feature type="domain" description="Phospholipid/glycerol acyltransferase" evidence="5">
    <location>
        <begin position="70"/>
        <end position="184"/>
    </location>
</feature>
<evidence type="ECO:0000256" key="2">
    <source>
        <dbReference type="ARBA" id="ARBA00022679"/>
    </source>
</evidence>
<keyword evidence="4" id="KW-0812">Transmembrane</keyword>
<proteinExistence type="predicted"/>
<dbReference type="PANTHER" id="PTHR10434:SF40">
    <property type="entry name" value="1-ACYL-SN-GLYCEROL-3-PHOSPHATE ACYLTRANSFERASE"/>
    <property type="match status" value="1"/>
</dbReference>
<reference evidence="6 7" key="1">
    <citation type="journal article" date="2015" name="Genome Announc.">
        <title>Genome Assemblies of Three Soil-Associated Devosia species: D. insulae, D. limi, and D. soli.</title>
        <authorList>
            <person name="Hassan Y.I."/>
            <person name="Lepp D."/>
            <person name="Zhou T."/>
        </authorList>
    </citation>
    <scope>NUCLEOTIDE SEQUENCE [LARGE SCALE GENOMIC DNA]</scope>
    <source>
        <strain evidence="6 7">DS-56</strain>
    </source>
</reference>
<dbReference type="InterPro" id="IPR002123">
    <property type="entry name" value="Plipid/glycerol_acylTrfase"/>
</dbReference>
<dbReference type="AlphaFoldDB" id="A0A1E5XQ12"/>
<accession>A0A1E5XQ12</accession>
<dbReference type="Pfam" id="PF01553">
    <property type="entry name" value="Acyltransferase"/>
    <property type="match status" value="1"/>
</dbReference>
<dbReference type="EMBL" id="LAJE02000191">
    <property type="protein sequence ID" value="OEO30692.1"/>
    <property type="molecule type" value="Genomic_DNA"/>
</dbReference>
<keyword evidence="3" id="KW-0012">Acyltransferase</keyword>
<dbReference type="GO" id="GO:0006654">
    <property type="term" value="P:phosphatidic acid biosynthetic process"/>
    <property type="evidence" value="ECO:0007669"/>
    <property type="project" value="TreeGrafter"/>
</dbReference>
<evidence type="ECO:0000313" key="6">
    <source>
        <dbReference type="EMBL" id="OEO30692.1"/>
    </source>
</evidence>
<feature type="transmembrane region" description="Helical" evidence="4">
    <location>
        <begin position="5"/>
        <end position="27"/>
    </location>
</feature>
<evidence type="ECO:0000256" key="4">
    <source>
        <dbReference type="SAM" id="Phobius"/>
    </source>
</evidence>
<dbReference type="SMART" id="SM00563">
    <property type="entry name" value="PlsC"/>
    <property type="match status" value="1"/>
</dbReference>
<keyword evidence="4" id="KW-0472">Membrane</keyword>
<dbReference type="SUPFAM" id="SSF69593">
    <property type="entry name" value="Glycerol-3-phosphate (1)-acyltransferase"/>
    <property type="match status" value="1"/>
</dbReference>
<protein>
    <recommendedName>
        <fullName evidence="5">Phospholipid/glycerol acyltransferase domain-containing protein</fullName>
    </recommendedName>
</protein>
<evidence type="ECO:0000256" key="1">
    <source>
        <dbReference type="ARBA" id="ARBA00005189"/>
    </source>
</evidence>
<organism evidence="6 7">
    <name type="scientific">Devosia insulae DS-56</name>
    <dbReference type="NCBI Taxonomy" id="1116389"/>
    <lineage>
        <taxon>Bacteria</taxon>
        <taxon>Pseudomonadati</taxon>
        <taxon>Pseudomonadota</taxon>
        <taxon>Alphaproteobacteria</taxon>
        <taxon>Hyphomicrobiales</taxon>
        <taxon>Devosiaceae</taxon>
        <taxon>Devosia</taxon>
    </lineage>
</organism>
<sequence>MRSLLFYAVFYLQTVVLALLVGGSAIIWGRTRFGWTLALYWIHSHILALRLIAGIKTDVEGIENIPDGPCIIASKHMSDWDIFALLPGARRPAFIAKKELIDIPFFGQAAMAFDTIRVDRSKGGDAIPLMLSDARRSLANGARIIIFPEGTRKAPLEPYDYRYGVVRLYEGLNIPVVPVALNSGLFWGRNSLLLWPGTARAKFLPTIPPGLPVEEFRQRLITAIEGETNRLILEAYEAGLDRPISPELRDRLEKLKQGIAPGPLQTTTS</sequence>
<evidence type="ECO:0000259" key="5">
    <source>
        <dbReference type="SMART" id="SM00563"/>
    </source>
</evidence>
<dbReference type="Proteomes" id="UP000095463">
    <property type="component" value="Unassembled WGS sequence"/>
</dbReference>
<dbReference type="CDD" id="cd07989">
    <property type="entry name" value="LPLAT_AGPAT-like"/>
    <property type="match status" value="1"/>
</dbReference>
<evidence type="ECO:0000256" key="3">
    <source>
        <dbReference type="ARBA" id="ARBA00023315"/>
    </source>
</evidence>
<comment type="caution">
    <text evidence="6">The sequence shown here is derived from an EMBL/GenBank/DDBJ whole genome shotgun (WGS) entry which is preliminary data.</text>
</comment>